<dbReference type="PROSITE" id="PS51037">
    <property type="entry name" value="YEATS"/>
    <property type="match status" value="1"/>
</dbReference>
<evidence type="ECO:0000256" key="12">
    <source>
        <dbReference type="PROSITE-ProRule" id="PRU00376"/>
    </source>
</evidence>
<evidence type="ECO:0000256" key="1">
    <source>
        <dbReference type="ARBA" id="ARBA00022499"/>
    </source>
</evidence>
<keyword evidence="5" id="KW-0805">Transcription regulation</keyword>
<keyword evidence="15" id="KW-1185">Reference proteome</keyword>
<dbReference type="Pfam" id="PF03366">
    <property type="entry name" value="YEATS"/>
    <property type="match status" value="1"/>
</dbReference>
<dbReference type="FunFam" id="2.60.40.1970:FF:000002">
    <property type="entry name" value="YEATS domain-containing protein 4"/>
    <property type="match status" value="1"/>
</dbReference>
<dbReference type="CDD" id="cd16909">
    <property type="entry name" value="YEATS_GAS41_like"/>
    <property type="match status" value="1"/>
</dbReference>
<comment type="subunit">
    <text evidence="10">Component of numerous complexes with chromatin remodeling and histone acetyltransferase activity. Component of the NuA4 histone acetyltransferase complex which contains the catalytic subunit KAT5/TIP60 and the subunits EP400, TRRAP/PAF400, BRD8/SMAP, EPC1, DMAP1/DNMAP1, RUVBL1/TIP49, RUVBL2, ING3, actin, ACTL6A/BAF53A, MORF4L1/MRG15, MORF4L2/MRGX, MRGBP, YEATS4/GAS41, VPS72/YL1 and MEAF6. The NuA4 complex interacts with MYC and the adenovirus E1A protein. Component of a NuA4-related complex which contains EP400, TRRAP/PAF400, SRCAP, BRD8/SMAP, EPC1, DMAP1/DNMAP1, RUVBL1/TIP49, RUVBL2, actin, ACTL6A/BAF53A, VPS72 and YEATS4/GAS41. Interacts with MLLT10/AF10. Also interacts with the SWI/SNF component SMARCB1/BAF47, TACC1 and TACC2, and the nuclear matrix protein NUMA1.</text>
</comment>
<dbReference type="InterPro" id="IPR038704">
    <property type="entry name" value="YEAST_sf"/>
</dbReference>
<keyword evidence="4" id="KW-0156">Chromatin regulator</keyword>
<evidence type="ECO:0000256" key="2">
    <source>
        <dbReference type="ARBA" id="ARBA00022604"/>
    </source>
</evidence>
<dbReference type="Gene3D" id="2.60.40.1970">
    <property type="entry name" value="YEATS domain"/>
    <property type="match status" value="1"/>
</dbReference>
<evidence type="ECO:0000256" key="7">
    <source>
        <dbReference type="ARBA" id="ARBA00023163"/>
    </source>
</evidence>
<name>A0A1S3JLX6_LINAN</name>
<protein>
    <recommendedName>
        <fullName evidence="11">YEATS domain-containing protein 4</fullName>
    </recommendedName>
</protein>
<comment type="subcellular location">
    <subcellularLocation>
        <location evidence="12">Nucleus</location>
    </subcellularLocation>
</comment>
<gene>
    <name evidence="17" type="primary">LOC106174410</name>
    <name evidence="16" type="synonym">LOC106162783</name>
</gene>
<dbReference type="OMA" id="VKPYHNE"/>
<keyword evidence="1" id="KW-1017">Isopeptide bond</keyword>
<keyword evidence="2" id="KW-0341">Growth regulation</keyword>
<sequence>MADFTADPGGRVKGITTVKPIVYGNVARYFGKKRDEDGHTHQWTVYVKPYRNEDMSTYVKKIHFKLHESYANQNRVVSKPPYEVTETGWGEFEIIIKIFFHDPNERPVTLYHLLKLFQSETDIMLGKKNLVSEYYDELIFQDPSAMMQQLLTSSRPLTLGPHKHETDFEEKKEKTLNSVIAAKNKIRYEISELNERLKHSKESIQKFKDEIAKLESQDEEIVAKMEM</sequence>
<evidence type="ECO:0000256" key="13">
    <source>
        <dbReference type="SAM" id="Coils"/>
    </source>
</evidence>
<evidence type="ECO:0000256" key="5">
    <source>
        <dbReference type="ARBA" id="ARBA00023015"/>
    </source>
</evidence>
<keyword evidence="7" id="KW-0804">Transcription</keyword>
<proteinExistence type="predicted"/>
<accession>A0A1S3JLX6</accession>
<dbReference type="PANTHER" id="PTHR47573:SF1">
    <property type="entry name" value="PROTEIN AF-9 HOMOLOG"/>
    <property type="match status" value="1"/>
</dbReference>
<comment type="function">
    <text evidence="9">Chromatin reader component of the NuA4 histone acetyltransferase (HAT) complex, a complex involved in transcriptional activation of select genes principally by acetylation of nucleosomal histones H4 and H2A. Specifically recognizes and binds acylated histone H3, with a preference for histone H3 diacetylated at 'Lys-18' and 'Lys-27' (H3K18ac and H3K27ac) or histone H3 diacetylated at 'Lys-14' and 'Lys-27' (H3K14ac and H3K27ac). Also able to recognize and bind crotonylated histone H3. May also recognize and bind histone H3 succinylated at 'Lys-122' (H3K122succ); additional evidences are however required to confirm this result in vivo. Plays a key role in histone variant H2AZ1/H2A.Z deposition into specific chromatin regions: recognizes and binds H3K14ac and H3K27ac on the promoters of actively transcribed genes and recruits NuA4-related complex to deposit H2AZ1/H2A.Z. H2AZ1/H2A.Z deposition is required for maintenance of embryonic stem cell.</text>
</comment>
<evidence type="ECO:0000313" key="17">
    <source>
        <dbReference type="RefSeq" id="XP_013411415.1"/>
    </source>
</evidence>
<dbReference type="GO" id="GO:0005654">
    <property type="term" value="C:nucleoplasm"/>
    <property type="evidence" value="ECO:0007669"/>
    <property type="project" value="UniProtKB-ARBA"/>
</dbReference>
<evidence type="ECO:0000313" key="15">
    <source>
        <dbReference type="Proteomes" id="UP000085678"/>
    </source>
</evidence>
<dbReference type="Proteomes" id="UP000085678">
    <property type="component" value="Unplaced"/>
</dbReference>
<evidence type="ECO:0000256" key="9">
    <source>
        <dbReference type="ARBA" id="ARBA00057736"/>
    </source>
</evidence>
<feature type="domain" description="YEATS" evidence="14">
    <location>
        <begin position="11"/>
        <end position="154"/>
    </location>
</feature>
<dbReference type="AlphaFoldDB" id="A0A1S3JLX6"/>
<feature type="coiled-coil region" evidence="13">
    <location>
        <begin position="190"/>
        <end position="224"/>
    </location>
</feature>
<dbReference type="STRING" id="7574.A0A1S3JLX6"/>
<evidence type="ECO:0000256" key="11">
    <source>
        <dbReference type="ARBA" id="ARBA00068331"/>
    </source>
</evidence>
<dbReference type="KEGG" id="lak:106174410"/>
<dbReference type="PANTHER" id="PTHR47573">
    <property type="entry name" value="PROTEIN AF-9 HOMOLOG"/>
    <property type="match status" value="1"/>
</dbReference>
<evidence type="ECO:0000259" key="14">
    <source>
        <dbReference type="PROSITE" id="PS51037"/>
    </source>
</evidence>
<evidence type="ECO:0000313" key="16">
    <source>
        <dbReference type="RefSeq" id="XP_013395653.1"/>
    </source>
</evidence>
<evidence type="ECO:0000256" key="8">
    <source>
        <dbReference type="ARBA" id="ARBA00023242"/>
    </source>
</evidence>
<evidence type="ECO:0000256" key="10">
    <source>
        <dbReference type="ARBA" id="ARBA00064752"/>
    </source>
</evidence>
<dbReference type="InterPro" id="IPR005033">
    <property type="entry name" value="YEATS"/>
</dbReference>
<dbReference type="GO" id="GO:0006355">
    <property type="term" value="P:regulation of DNA-templated transcription"/>
    <property type="evidence" value="ECO:0007669"/>
    <property type="project" value="InterPro"/>
</dbReference>
<dbReference type="GO" id="GO:0006325">
    <property type="term" value="P:chromatin organization"/>
    <property type="evidence" value="ECO:0007669"/>
    <property type="project" value="UniProtKB-KW"/>
</dbReference>
<dbReference type="RefSeq" id="XP_013395653.1">
    <property type="nucleotide sequence ID" value="XM_013540199.1"/>
</dbReference>
<evidence type="ECO:0000256" key="6">
    <source>
        <dbReference type="ARBA" id="ARBA00023054"/>
    </source>
</evidence>
<keyword evidence="8 12" id="KW-0539">Nucleus</keyword>
<dbReference type="KEGG" id="lak:106162783"/>
<evidence type="ECO:0000256" key="3">
    <source>
        <dbReference type="ARBA" id="ARBA00022843"/>
    </source>
</evidence>
<dbReference type="RefSeq" id="XP_013411415.1">
    <property type="nucleotide sequence ID" value="XM_013555961.1"/>
</dbReference>
<evidence type="ECO:0000256" key="4">
    <source>
        <dbReference type="ARBA" id="ARBA00022853"/>
    </source>
</evidence>
<dbReference type="InterPro" id="IPR055129">
    <property type="entry name" value="YEATS_dom"/>
</dbReference>
<keyword evidence="3" id="KW-0832">Ubl conjugation</keyword>
<dbReference type="GeneID" id="106174410"/>
<reference evidence="16 17" key="1">
    <citation type="submission" date="2025-04" db="UniProtKB">
        <authorList>
            <consortium name="RefSeq"/>
        </authorList>
    </citation>
    <scope>IDENTIFICATION</scope>
    <source>
        <tissue evidence="16 17">Gonads</tissue>
    </source>
</reference>
<keyword evidence="6 13" id="KW-0175">Coiled coil</keyword>
<dbReference type="GeneID" id="106162783"/>
<organism evidence="15 17">
    <name type="scientific">Lingula anatina</name>
    <name type="common">Brachiopod</name>
    <name type="synonym">Lingula unguis</name>
    <dbReference type="NCBI Taxonomy" id="7574"/>
    <lineage>
        <taxon>Eukaryota</taxon>
        <taxon>Metazoa</taxon>
        <taxon>Spiralia</taxon>
        <taxon>Lophotrochozoa</taxon>
        <taxon>Brachiopoda</taxon>
        <taxon>Linguliformea</taxon>
        <taxon>Lingulata</taxon>
        <taxon>Lingulida</taxon>
        <taxon>Linguloidea</taxon>
        <taxon>Lingulidae</taxon>
        <taxon>Lingula</taxon>
    </lineage>
</organism>
<dbReference type="OrthoDB" id="16041at2759"/>